<dbReference type="PANTHER" id="PTHR30589:SF0">
    <property type="entry name" value="PHOSPHATIDYLGLYCEROL--PROLIPOPROTEIN DIACYLGLYCERYL TRANSFERASE"/>
    <property type="match status" value="1"/>
</dbReference>
<dbReference type="AlphaFoldDB" id="A0A939KIT0"/>
<keyword evidence="8" id="KW-0328">Glycosyltransferase</keyword>
<reference evidence="8" key="1">
    <citation type="submission" date="2021-03" db="EMBL/GenBank/DDBJ databases">
        <title>Proteiniclasticum marinus sp. nov., isolated from tidal flat sediment.</title>
        <authorList>
            <person name="Namirimu T."/>
            <person name="Yang J.-A."/>
            <person name="Yang S.-H."/>
            <person name="Kim Y.-J."/>
            <person name="Kwon K.K."/>
        </authorList>
    </citation>
    <scope>NUCLEOTIDE SEQUENCE</scope>
    <source>
        <strain evidence="8">SCR006</strain>
    </source>
</reference>
<proteinExistence type="inferred from homology"/>
<evidence type="ECO:0000256" key="5">
    <source>
        <dbReference type="ARBA" id="ARBA00022989"/>
    </source>
</evidence>
<dbReference type="Pfam" id="PF01790">
    <property type="entry name" value="LGT"/>
    <property type="match status" value="1"/>
</dbReference>
<feature type="transmembrane region" description="Helical" evidence="7">
    <location>
        <begin position="201"/>
        <end position="219"/>
    </location>
</feature>
<keyword evidence="9" id="KW-1185">Reference proteome</keyword>
<keyword evidence="3 7" id="KW-0808">Transferase</keyword>
<comment type="similarity">
    <text evidence="1 7">Belongs to the Lgt family.</text>
</comment>
<gene>
    <name evidence="7" type="primary">lgt</name>
    <name evidence="8" type="ORF">J3A84_05335</name>
</gene>
<dbReference type="NCBIfam" id="TIGR00544">
    <property type="entry name" value="lgt"/>
    <property type="match status" value="1"/>
</dbReference>
<accession>A0A939KIT0</accession>
<evidence type="ECO:0000256" key="6">
    <source>
        <dbReference type="ARBA" id="ARBA00023136"/>
    </source>
</evidence>
<name>A0A939KIT0_9CLOT</name>
<evidence type="ECO:0000256" key="4">
    <source>
        <dbReference type="ARBA" id="ARBA00022692"/>
    </source>
</evidence>
<comment type="subcellular location">
    <subcellularLocation>
        <location evidence="7">Cell membrane</location>
        <topology evidence="7">Multi-pass membrane protein</topology>
    </subcellularLocation>
</comment>
<evidence type="ECO:0000313" key="8">
    <source>
        <dbReference type="EMBL" id="MBO1264463.1"/>
    </source>
</evidence>
<evidence type="ECO:0000256" key="3">
    <source>
        <dbReference type="ARBA" id="ARBA00022679"/>
    </source>
</evidence>
<dbReference type="GO" id="GO:0042158">
    <property type="term" value="P:lipoprotein biosynthetic process"/>
    <property type="evidence" value="ECO:0007669"/>
    <property type="project" value="UniProtKB-UniRule"/>
</dbReference>
<evidence type="ECO:0000313" key="9">
    <source>
        <dbReference type="Proteomes" id="UP000664218"/>
    </source>
</evidence>
<feature type="transmembrane region" description="Helical" evidence="7">
    <location>
        <begin position="231"/>
        <end position="252"/>
    </location>
</feature>
<dbReference type="HAMAP" id="MF_01147">
    <property type="entry name" value="Lgt"/>
    <property type="match status" value="1"/>
</dbReference>
<dbReference type="PANTHER" id="PTHR30589">
    <property type="entry name" value="PROLIPOPROTEIN DIACYLGLYCERYL TRANSFERASE"/>
    <property type="match status" value="1"/>
</dbReference>
<comment type="function">
    <text evidence="7">Catalyzes the transfer of the diacylglyceryl group from phosphatidylglycerol to the sulfhydryl group of the N-terminal cysteine of a prolipoprotein, the first step in the formation of mature lipoproteins.</text>
</comment>
<dbReference type="GO" id="GO:0008961">
    <property type="term" value="F:phosphatidylglycerol-prolipoprotein diacylglyceryl transferase activity"/>
    <property type="evidence" value="ECO:0007669"/>
    <property type="project" value="UniProtKB-UniRule"/>
</dbReference>
<keyword evidence="2 7" id="KW-1003">Cell membrane</keyword>
<dbReference type="GO" id="GO:0005886">
    <property type="term" value="C:plasma membrane"/>
    <property type="evidence" value="ECO:0007669"/>
    <property type="project" value="UniProtKB-SubCell"/>
</dbReference>
<dbReference type="EC" id="2.5.1.145" evidence="7"/>
<sequence length="262" mass="29521">MDSTAFEIFGIPIMWYGVIITIGVLAGFVVLYYNSKRSKGVVSFDDVTDAFLYAFPLALIGARVYYVIFELDQYDTFMEMLDFRSGGLAIHGGILGAALGVFIYKKVKKKSLTEILDMVDAAAPAMILGQAIGRWGNFMNQEAHGGPVSQEFISRFPAFIQEGMLIKGTYYHPTFLYESIWNILCFIALMILFGKKRKHDHGIVFYAYLILYSIGRFFIEGMRTDSLMFLGMRQAQLISVASIIFGVVMIYITRKRAANLSD</sequence>
<evidence type="ECO:0000256" key="7">
    <source>
        <dbReference type="HAMAP-Rule" id="MF_01147"/>
    </source>
</evidence>
<feature type="transmembrane region" description="Helical" evidence="7">
    <location>
        <begin position="47"/>
        <end position="68"/>
    </location>
</feature>
<protein>
    <recommendedName>
        <fullName evidence="7">Phosphatidylglycerol--prolipoprotein diacylglyceryl transferase</fullName>
        <ecNumber evidence="7">2.5.1.145</ecNumber>
    </recommendedName>
</protein>
<organism evidence="8 9">
    <name type="scientific">Proteiniclasticum aestuarii</name>
    <dbReference type="NCBI Taxonomy" id="2817862"/>
    <lineage>
        <taxon>Bacteria</taxon>
        <taxon>Bacillati</taxon>
        <taxon>Bacillota</taxon>
        <taxon>Clostridia</taxon>
        <taxon>Eubacteriales</taxon>
        <taxon>Clostridiaceae</taxon>
        <taxon>Proteiniclasticum</taxon>
    </lineage>
</organism>
<comment type="caution">
    <text evidence="8">The sequence shown here is derived from an EMBL/GenBank/DDBJ whole genome shotgun (WGS) entry which is preliminary data.</text>
</comment>
<comment type="pathway">
    <text evidence="7">Protein modification; lipoprotein biosynthesis (diacylglyceryl transfer).</text>
</comment>
<feature type="transmembrane region" description="Helical" evidence="7">
    <location>
        <begin position="13"/>
        <end position="35"/>
    </location>
</feature>
<comment type="catalytic activity">
    <reaction evidence="7">
        <text>L-cysteinyl-[prolipoprotein] + a 1,2-diacyl-sn-glycero-3-phospho-(1'-sn-glycerol) = an S-1,2-diacyl-sn-glyceryl-L-cysteinyl-[prolipoprotein] + sn-glycerol 1-phosphate + H(+)</text>
        <dbReference type="Rhea" id="RHEA:56712"/>
        <dbReference type="Rhea" id="RHEA-COMP:14679"/>
        <dbReference type="Rhea" id="RHEA-COMP:14680"/>
        <dbReference type="ChEBI" id="CHEBI:15378"/>
        <dbReference type="ChEBI" id="CHEBI:29950"/>
        <dbReference type="ChEBI" id="CHEBI:57685"/>
        <dbReference type="ChEBI" id="CHEBI:64716"/>
        <dbReference type="ChEBI" id="CHEBI:140658"/>
        <dbReference type="EC" id="2.5.1.145"/>
    </reaction>
</comment>
<evidence type="ECO:0000256" key="1">
    <source>
        <dbReference type="ARBA" id="ARBA00007150"/>
    </source>
</evidence>
<keyword evidence="6 7" id="KW-0472">Membrane</keyword>
<feature type="transmembrane region" description="Helical" evidence="7">
    <location>
        <begin position="175"/>
        <end position="194"/>
    </location>
</feature>
<dbReference type="RefSeq" id="WP_207598974.1">
    <property type="nucleotide sequence ID" value="NZ_JAFNJU010000003.1"/>
</dbReference>
<dbReference type="PROSITE" id="PS01311">
    <property type="entry name" value="LGT"/>
    <property type="match status" value="1"/>
</dbReference>
<evidence type="ECO:0000256" key="2">
    <source>
        <dbReference type="ARBA" id="ARBA00022475"/>
    </source>
</evidence>
<keyword evidence="4 7" id="KW-0812">Transmembrane</keyword>
<feature type="transmembrane region" description="Helical" evidence="7">
    <location>
        <begin position="88"/>
        <end position="104"/>
    </location>
</feature>
<keyword evidence="5 7" id="KW-1133">Transmembrane helix</keyword>
<dbReference type="EMBL" id="JAFNJU010000003">
    <property type="protein sequence ID" value="MBO1264463.1"/>
    <property type="molecule type" value="Genomic_DNA"/>
</dbReference>
<dbReference type="Proteomes" id="UP000664218">
    <property type="component" value="Unassembled WGS sequence"/>
</dbReference>
<dbReference type="InterPro" id="IPR001640">
    <property type="entry name" value="Lgt"/>
</dbReference>
<feature type="binding site" evidence="7">
    <location>
        <position position="134"/>
    </location>
    <ligand>
        <name>a 1,2-diacyl-sn-glycero-3-phospho-(1'-sn-glycerol)</name>
        <dbReference type="ChEBI" id="CHEBI:64716"/>
    </ligand>
</feature>